<evidence type="ECO:0000313" key="3">
    <source>
        <dbReference type="Proteomes" id="UP000431744"/>
    </source>
</evidence>
<accession>A0A6H9WIW5</accession>
<feature type="domain" description="HTH marR-type" evidence="1">
    <location>
        <begin position="34"/>
        <end position="133"/>
    </location>
</feature>
<proteinExistence type="predicted"/>
<dbReference type="CDD" id="cd00090">
    <property type="entry name" value="HTH_ARSR"/>
    <property type="match status" value="1"/>
</dbReference>
<dbReference type="InterPro" id="IPR036388">
    <property type="entry name" value="WH-like_DNA-bd_sf"/>
</dbReference>
<dbReference type="InterPro" id="IPR000835">
    <property type="entry name" value="HTH_MarR-typ"/>
</dbReference>
<name>A0A6H9WIW5_9MICO</name>
<dbReference type="EMBL" id="WBJY01000001">
    <property type="protein sequence ID" value="KAB1649183.1"/>
    <property type="molecule type" value="Genomic_DNA"/>
</dbReference>
<organism evidence="2 3">
    <name type="scientific">Pseudoclavibacter endophyticus</name>
    <dbReference type="NCBI Taxonomy" id="1778590"/>
    <lineage>
        <taxon>Bacteria</taxon>
        <taxon>Bacillati</taxon>
        <taxon>Actinomycetota</taxon>
        <taxon>Actinomycetes</taxon>
        <taxon>Micrococcales</taxon>
        <taxon>Microbacteriaceae</taxon>
        <taxon>Pseudoclavibacter</taxon>
    </lineage>
</organism>
<evidence type="ECO:0000313" key="2">
    <source>
        <dbReference type="EMBL" id="KAB1649183.1"/>
    </source>
</evidence>
<keyword evidence="3" id="KW-1185">Reference proteome</keyword>
<protein>
    <submittedName>
        <fullName evidence="2">MarR family transcriptional regulator</fullName>
    </submittedName>
</protein>
<dbReference type="AlphaFoldDB" id="A0A6H9WIW5"/>
<dbReference type="Gene3D" id="1.10.10.10">
    <property type="entry name" value="Winged helix-like DNA-binding domain superfamily/Winged helix DNA-binding domain"/>
    <property type="match status" value="1"/>
</dbReference>
<dbReference type="InterPro" id="IPR036390">
    <property type="entry name" value="WH_DNA-bd_sf"/>
</dbReference>
<gene>
    <name evidence="2" type="ORF">F8O04_02570</name>
</gene>
<dbReference type="Pfam" id="PF12802">
    <property type="entry name" value="MarR_2"/>
    <property type="match status" value="1"/>
</dbReference>
<dbReference type="SUPFAM" id="SSF46785">
    <property type="entry name" value="Winged helix' DNA-binding domain"/>
    <property type="match status" value="1"/>
</dbReference>
<dbReference type="Proteomes" id="UP000431744">
    <property type="component" value="Unassembled WGS sequence"/>
</dbReference>
<sequence length="157" mass="16952">MTRVTDSTRDELLGALGEHIISVFPRLQREVTLPHTGLTHVTPAEADVLRAVLLEPGSSVTQIARSIGQQRSNTSTRIANLVEGGLVEKRVEPGDGREVRVYPTMEAHHNLDGFRGVWSGVLAEASTASDEELAVAAKVLGEMSDGLAKWRAAFRAD</sequence>
<reference evidence="2 3" key="1">
    <citation type="submission" date="2019-09" db="EMBL/GenBank/DDBJ databases">
        <title>Phylogeny of genus Pseudoclavibacter and closely related genus.</title>
        <authorList>
            <person name="Li Y."/>
        </authorList>
    </citation>
    <scope>NUCLEOTIDE SEQUENCE [LARGE SCALE GENOMIC DNA]</scope>
    <source>
        <strain evidence="2 3">EGI 60007</strain>
    </source>
</reference>
<dbReference type="OrthoDB" id="9758822at2"/>
<dbReference type="InterPro" id="IPR011991">
    <property type="entry name" value="ArsR-like_HTH"/>
</dbReference>
<dbReference type="SMART" id="SM00347">
    <property type="entry name" value="HTH_MARR"/>
    <property type="match status" value="1"/>
</dbReference>
<comment type="caution">
    <text evidence="2">The sequence shown here is derived from an EMBL/GenBank/DDBJ whole genome shotgun (WGS) entry which is preliminary data.</text>
</comment>
<dbReference type="GO" id="GO:0003700">
    <property type="term" value="F:DNA-binding transcription factor activity"/>
    <property type="evidence" value="ECO:0007669"/>
    <property type="project" value="InterPro"/>
</dbReference>
<evidence type="ECO:0000259" key="1">
    <source>
        <dbReference type="SMART" id="SM00347"/>
    </source>
</evidence>